<feature type="coiled-coil region" evidence="1">
    <location>
        <begin position="58"/>
        <end position="85"/>
    </location>
</feature>
<evidence type="ECO:0000313" key="2">
    <source>
        <dbReference type="EMBL" id="SHI23423.1"/>
    </source>
</evidence>
<evidence type="ECO:0000313" key="3">
    <source>
        <dbReference type="Proteomes" id="UP000183995"/>
    </source>
</evidence>
<proteinExistence type="predicted"/>
<organism evidence="2 3">
    <name type="scientific">Sporobacter termitidis DSM 10068</name>
    <dbReference type="NCBI Taxonomy" id="1123282"/>
    <lineage>
        <taxon>Bacteria</taxon>
        <taxon>Bacillati</taxon>
        <taxon>Bacillota</taxon>
        <taxon>Clostridia</taxon>
        <taxon>Eubacteriales</taxon>
        <taxon>Oscillospiraceae</taxon>
        <taxon>Sporobacter</taxon>
    </lineage>
</organism>
<dbReference type="Pfam" id="PF01527">
    <property type="entry name" value="HTH_Tnp_1"/>
    <property type="match status" value="1"/>
</dbReference>
<dbReference type="AlphaFoldDB" id="A0A1M5ZHL1"/>
<dbReference type="SUPFAM" id="SSF46689">
    <property type="entry name" value="Homeodomain-like"/>
    <property type="match status" value="1"/>
</dbReference>
<feature type="non-terminal residue" evidence="2">
    <location>
        <position position="85"/>
    </location>
</feature>
<dbReference type="InterPro" id="IPR002514">
    <property type="entry name" value="Transposase_8"/>
</dbReference>
<dbReference type="EMBL" id="FQXV01000020">
    <property type="protein sequence ID" value="SHI23423.1"/>
    <property type="molecule type" value="Genomic_DNA"/>
</dbReference>
<dbReference type="OrthoDB" id="2622285at2"/>
<dbReference type="Gene3D" id="1.10.10.60">
    <property type="entry name" value="Homeodomain-like"/>
    <property type="match status" value="1"/>
</dbReference>
<sequence length="85" mass="9791">MKKFDAEFKKEIAQSFLDGHRTARSLAAELGLHSNTIYKWAEQYKTDPENAFPGTGHMKPDEEDLAKAQRRIRELEEEVSILKKA</sequence>
<keyword evidence="3" id="KW-1185">Reference proteome</keyword>
<keyword evidence="1" id="KW-0175">Coiled coil</keyword>
<dbReference type="InterPro" id="IPR009057">
    <property type="entry name" value="Homeodomain-like_sf"/>
</dbReference>
<dbReference type="STRING" id="1123282.SAMN02745823_03721"/>
<dbReference type="GO" id="GO:0004803">
    <property type="term" value="F:transposase activity"/>
    <property type="evidence" value="ECO:0007669"/>
    <property type="project" value="InterPro"/>
</dbReference>
<gene>
    <name evidence="2" type="ORF">SAMN02745823_03721</name>
</gene>
<reference evidence="2 3" key="1">
    <citation type="submission" date="2016-11" db="EMBL/GenBank/DDBJ databases">
        <authorList>
            <person name="Jaros S."/>
            <person name="Januszkiewicz K."/>
            <person name="Wedrychowicz H."/>
        </authorList>
    </citation>
    <scope>NUCLEOTIDE SEQUENCE [LARGE SCALE GENOMIC DNA]</scope>
    <source>
        <strain evidence="2 3">DSM 10068</strain>
    </source>
</reference>
<dbReference type="Proteomes" id="UP000183995">
    <property type="component" value="Unassembled WGS sequence"/>
</dbReference>
<protein>
    <submittedName>
        <fullName evidence="2">Transposase</fullName>
    </submittedName>
</protein>
<dbReference type="GO" id="GO:0006313">
    <property type="term" value="P:DNA transposition"/>
    <property type="evidence" value="ECO:0007669"/>
    <property type="project" value="InterPro"/>
</dbReference>
<dbReference type="RefSeq" id="WP_143162416.1">
    <property type="nucleotide sequence ID" value="NZ_FQXV01000020.1"/>
</dbReference>
<dbReference type="GO" id="GO:0003677">
    <property type="term" value="F:DNA binding"/>
    <property type="evidence" value="ECO:0007669"/>
    <property type="project" value="InterPro"/>
</dbReference>
<evidence type="ECO:0000256" key="1">
    <source>
        <dbReference type="SAM" id="Coils"/>
    </source>
</evidence>
<accession>A0A1M5ZHL1</accession>
<name>A0A1M5ZHL1_9FIRM</name>